<sequence length="92" mass="11167">MMHKDLCYVPESDVVYEFKQLMSQLDKSFDPFFKYIEKYYIGKKKKVARYQIPTWNLYNRVLEELPRTNNSVESWHNAFTTNEKKHLNIIAL</sequence>
<feature type="non-terminal residue" evidence="1">
    <location>
        <position position="92"/>
    </location>
</feature>
<proteinExistence type="predicted"/>
<comment type="caution">
    <text evidence="1">The sequence shown here is derived from an EMBL/GenBank/DDBJ whole genome shotgun (WGS) entry which is preliminary data.</text>
</comment>
<keyword evidence="2" id="KW-1185">Reference proteome</keyword>
<dbReference type="OrthoDB" id="7318204at2759"/>
<organism evidence="1 2">
    <name type="scientific">Brachionus plicatilis</name>
    <name type="common">Marine rotifer</name>
    <name type="synonym">Brachionus muelleri</name>
    <dbReference type="NCBI Taxonomy" id="10195"/>
    <lineage>
        <taxon>Eukaryota</taxon>
        <taxon>Metazoa</taxon>
        <taxon>Spiralia</taxon>
        <taxon>Gnathifera</taxon>
        <taxon>Rotifera</taxon>
        <taxon>Eurotatoria</taxon>
        <taxon>Monogononta</taxon>
        <taxon>Pseudotrocha</taxon>
        <taxon>Ploima</taxon>
        <taxon>Brachionidae</taxon>
        <taxon>Brachionus</taxon>
    </lineage>
</organism>
<gene>
    <name evidence="1" type="ORF">BpHYR1_007450</name>
</gene>
<name>A0A3M7P707_BRAPC</name>
<evidence type="ECO:0000313" key="2">
    <source>
        <dbReference type="Proteomes" id="UP000276133"/>
    </source>
</evidence>
<evidence type="ECO:0000313" key="1">
    <source>
        <dbReference type="EMBL" id="RMZ94749.1"/>
    </source>
</evidence>
<evidence type="ECO:0008006" key="3">
    <source>
        <dbReference type="Google" id="ProtNLM"/>
    </source>
</evidence>
<protein>
    <recommendedName>
        <fullName evidence="3">MULE domain-containing protein</fullName>
    </recommendedName>
</protein>
<dbReference type="Proteomes" id="UP000276133">
    <property type="component" value="Unassembled WGS sequence"/>
</dbReference>
<dbReference type="AlphaFoldDB" id="A0A3M7P707"/>
<dbReference type="EMBL" id="REGN01012831">
    <property type="protein sequence ID" value="RMZ94749.1"/>
    <property type="molecule type" value="Genomic_DNA"/>
</dbReference>
<accession>A0A3M7P707</accession>
<reference evidence="1 2" key="1">
    <citation type="journal article" date="2018" name="Sci. Rep.">
        <title>Genomic signatures of local adaptation to the degree of environmental predictability in rotifers.</title>
        <authorList>
            <person name="Franch-Gras L."/>
            <person name="Hahn C."/>
            <person name="Garcia-Roger E.M."/>
            <person name="Carmona M.J."/>
            <person name="Serra M."/>
            <person name="Gomez A."/>
        </authorList>
    </citation>
    <scope>NUCLEOTIDE SEQUENCE [LARGE SCALE GENOMIC DNA]</scope>
    <source>
        <strain evidence="1">HYR1</strain>
    </source>
</reference>